<name>A0A8C8W0E6_PERMB</name>
<feature type="compositionally biased region" description="Basic and acidic residues" evidence="1">
    <location>
        <begin position="343"/>
        <end position="358"/>
    </location>
</feature>
<feature type="compositionally biased region" description="Basic residues" evidence="1">
    <location>
        <begin position="333"/>
        <end position="342"/>
    </location>
</feature>
<dbReference type="AlphaFoldDB" id="A0A8C8W0E6"/>
<reference evidence="2 3" key="1">
    <citation type="submission" date="2018-10" db="EMBL/GenBank/DDBJ databases">
        <title>Improved assembly of the deer mouse Peromyscus maniculatus genome.</title>
        <authorList>
            <person name="Lassance J.-M."/>
            <person name="Hoekstra H.E."/>
        </authorList>
    </citation>
    <scope>NUCLEOTIDE SEQUENCE [LARGE SCALE GENOMIC DNA]</scope>
</reference>
<keyword evidence="3" id="KW-1185">Reference proteome</keyword>
<evidence type="ECO:0000256" key="1">
    <source>
        <dbReference type="SAM" id="MobiDB-lite"/>
    </source>
</evidence>
<dbReference type="GeneTree" id="ENSGT00390000013600"/>
<reference evidence="2" key="3">
    <citation type="submission" date="2025-09" db="UniProtKB">
        <authorList>
            <consortium name="Ensembl"/>
        </authorList>
    </citation>
    <scope>IDENTIFICATION</scope>
</reference>
<accession>A0A8C8W0E6</accession>
<protein>
    <submittedName>
        <fullName evidence="2">RIKEN cDNA 4933430I17 gene</fullName>
    </submittedName>
</protein>
<evidence type="ECO:0000313" key="3">
    <source>
        <dbReference type="Proteomes" id="UP000694547"/>
    </source>
</evidence>
<dbReference type="Ensembl" id="ENSPEMT00000032422.2">
    <property type="protein sequence ID" value="ENSPEMP00000028003.2"/>
    <property type="gene ID" value="ENSPEMG00000023651.2"/>
</dbReference>
<sequence>MRLRGSVWTGPALKGREASDSMNLPNEDQWDETTCGSAVCQHPQCWTSLRRIERGHPRILDSSSKSSREVEDKLPSLTIVNIMDTCLWSKQRVVQRPRSEFTFPKERSLLWKPTCRRHGRSPKALRDKGVTSLSSPPTLSVLNLNEAKLPFSEDVGNLVVTWVPEETEKNISSVGKTFFSSWPGKRKKPREKAKPSLYFSGRQYASTYSRSPGVIVPPPSPVHFFDPLSSQVIPLWAQVDMLPRDLLEECFLAHEKTMTRPEVKIELTKMRKNLPTEKSRPDSAISPKMYLTIHRITLQRPSLRYPEHLRKLQYNLKRREGSPGPDSSGFRKQPQRKMKTSTKKQEAKKEAQIDVEVQRSVHEAEQNLEEQEEEEKKAFVKHASVEETSDYDLSSCYTDYSSFPESPVIYEPVYEDIGDVDETMVGMMTSSQNSSPRSVSGSMDKGSWNPDLKLLRILQAHVEEDENHLSRAQSEASLDA</sequence>
<dbReference type="PANTHER" id="PTHR36130">
    <property type="entry name" value="RIKEN CDNA 4933430I17 GENE"/>
    <property type="match status" value="1"/>
</dbReference>
<dbReference type="InterPro" id="IPR029134">
    <property type="entry name" value="DUF4647"/>
</dbReference>
<feature type="region of interest" description="Disordered" evidence="1">
    <location>
        <begin position="1"/>
        <end position="26"/>
    </location>
</feature>
<evidence type="ECO:0000313" key="2">
    <source>
        <dbReference type="Ensembl" id="ENSPEMP00000028003.2"/>
    </source>
</evidence>
<proteinExistence type="predicted"/>
<reference evidence="2" key="2">
    <citation type="submission" date="2025-08" db="UniProtKB">
        <authorList>
            <consortium name="Ensembl"/>
        </authorList>
    </citation>
    <scope>IDENTIFICATION</scope>
</reference>
<feature type="region of interest" description="Disordered" evidence="1">
    <location>
        <begin position="316"/>
        <end position="358"/>
    </location>
</feature>
<dbReference type="PANTHER" id="PTHR36130:SF1">
    <property type="entry name" value="RIKEN CDNA 4933430I17 GENE"/>
    <property type="match status" value="1"/>
</dbReference>
<dbReference type="Pfam" id="PF15504">
    <property type="entry name" value="DUF4647"/>
    <property type="match status" value="1"/>
</dbReference>
<organism evidence="2 3">
    <name type="scientific">Peromyscus maniculatus bairdii</name>
    <name type="common">Prairie deer mouse</name>
    <dbReference type="NCBI Taxonomy" id="230844"/>
    <lineage>
        <taxon>Eukaryota</taxon>
        <taxon>Metazoa</taxon>
        <taxon>Chordata</taxon>
        <taxon>Craniata</taxon>
        <taxon>Vertebrata</taxon>
        <taxon>Euteleostomi</taxon>
        <taxon>Mammalia</taxon>
        <taxon>Eutheria</taxon>
        <taxon>Euarchontoglires</taxon>
        <taxon>Glires</taxon>
        <taxon>Rodentia</taxon>
        <taxon>Myomorpha</taxon>
        <taxon>Muroidea</taxon>
        <taxon>Cricetidae</taxon>
        <taxon>Neotominae</taxon>
        <taxon>Peromyscus</taxon>
    </lineage>
</organism>
<dbReference type="Proteomes" id="UP000694547">
    <property type="component" value="Chromosome 2"/>
</dbReference>